<dbReference type="Proteomes" id="UP000677803">
    <property type="component" value="Unassembled WGS sequence"/>
</dbReference>
<gene>
    <name evidence="4" type="ORF">MMEN_LOCUS9274</name>
</gene>
<keyword evidence="5" id="KW-1185">Reference proteome</keyword>
<keyword evidence="3" id="KW-0812">Transmembrane</keyword>
<proteinExistence type="predicted"/>
<reference evidence="4" key="1">
    <citation type="submission" date="2021-05" db="EMBL/GenBank/DDBJ databases">
        <authorList>
            <person name="Tigano A."/>
        </authorList>
    </citation>
    <scope>NUCLEOTIDE SEQUENCE</scope>
</reference>
<feature type="compositionally biased region" description="Gly residues" evidence="2">
    <location>
        <begin position="42"/>
        <end position="55"/>
    </location>
</feature>
<keyword evidence="3" id="KW-1133">Transmembrane helix</keyword>
<feature type="transmembrane region" description="Helical" evidence="3">
    <location>
        <begin position="225"/>
        <end position="244"/>
    </location>
</feature>
<dbReference type="InterPro" id="IPR050327">
    <property type="entry name" value="Proton-linked_MCT"/>
</dbReference>
<dbReference type="SUPFAM" id="SSF103473">
    <property type="entry name" value="MFS general substrate transporter"/>
    <property type="match status" value="1"/>
</dbReference>
<evidence type="ECO:0000256" key="1">
    <source>
        <dbReference type="ARBA" id="ARBA00004141"/>
    </source>
</evidence>
<evidence type="ECO:0000256" key="3">
    <source>
        <dbReference type="SAM" id="Phobius"/>
    </source>
</evidence>
<evidence type="ECO:0000256" key="2">
    <source>
        <dbReference type="SAM" id="MobiDB-lite"/>
    </source>
</evidence>
<dbReference type="PANTHER" id="PTHR11360:SF21">
    <property type="entry name" value="MONOCARBOXYLATE TRANSPORTER 6"/>
    <property type="match status" value="1"/>
</dbReference>
<protein>
    <submittedName>
        <fullName evidence="4">(Atlantic silverside) hypothetical protein</fullName>
    </submittedName>
</protein>
<dbReference type="OrthoDB" id="2213137at2759"/>
<name>A0A8S4B241_9TELE</name>
<feature type="transmembrane region" description="Helical" evidence="3">
    <location>
        <begin position="250"/>
        <end position="275"/>
    </location>
</feature>
<feature type="transmembrane region" description="Helical" evidence="3">
    <location>
        <begin position="186"/>
        <end position="213"/>
    </location>
</feature>
<keyword evidence="3" id="KW-0472">Membrane</keyword>
<feature type="region of interest" description="Disordered" evidence="2">
    <location>
        <begin position="1"/>
        <end position="55"/>
    </location>
</feature>
<dbReference type="InterPro" id="IPR036259">
    <property type="entry name" value="MFS_trans_sf"/>
</dbReference>
<comment type="caution">
    <text evidence="4">The sequence shown here is derived from an EMBL/GenBank/DDBJ whole genome shotgun (WGS) entry which is preliminary data.</text>
</comment>
<dbReference type="GO" id="GO:0008028">
    <property type="term" value="F:monocarboxylic acid transmembrane transporter activity"/>
    <property type="evidence" value="ECO:0007669"/>
    <property type="project" value="TreeGrafter"/>
</dbReference>
<organism evidence="4 5">
    <name type="scientific">Menidia menidia</name>
    <name type="common">Atlantic silverside</name>
    <dbReference type="NCBI Taxonomy" id="238744"/>
    <lineage>
        <taxon>Eukaryota</taxon>
        <taxon>Metazoa</taxon>
        <taxon>Chordata</taxon>
        <taxon>Craniata</taxon>
        <taxon>Vertebrata</taxon>
        <taxon>Euteleostomi</taxon>
        <taxon>Actinopterygii</taxon>
        <taxon>Neopterygii</taxon>
        <taxon>Teleostei</taxon>
        <taxon>Neoteleostei</taxon>
        <taxon>Acanthomorphata</taxon>
        <taxon>Ovalentaria</taxon>
        <taxon>Atherinomorphae</taxon>
        <taxon>Atheriniformes</taxon>
        <taxon>Atherinopsidae</taxon>
        <taxon>Menidiinae</taxon>
        <taxon>Menidia</taxon>
    </lineage>
</organism>
<feature type="compositionally biased region" description="Basic and acidic residues" evidence="2">
    <location>
        <begin position="29"/>
        <end position="38"/>
    </location>
</feature>
<evidence type="ECO:0000313" key="4">
    <source>
        <dbReference type="EMBL" id="CAG5903316.1"/>
    </source>
</evidence>
<feature type="region of interest" description="Disordered" evidence="2">
    <location>
        <begin position="281"/>
        <end position="322"/>
    </location>
</feature>
<evidence type="ECO:0000313" key="5">
    <source>
        <dbReference type="Proteomes" id="UP000677803"/>
    </source>
</evidence>
<accession>A0A8S4B241</accession>
<dbReference type="EMBL" id="CAJRST010010001">
    <property type="protein sequence ID" value="CAG5903316.1"/>
    <property type="molecule type" value="Genomic_DNA"/>
</dbReference>
<comment type="subcellular location">
    <subcellularLocation>
        <location evidence="1">Membrane</location>
        <topology evidence="1">Multi-pass membrane protein</topology>
    </subcellularLocation>
</comment>
<dbReference type="PANTHER" id="PTHR11360">
    <property type="entry name" value="MONOCARBOXYLATE TRANSPORTER"/>
    <property type="match status" value="1"/>
</dbReference>
<dbReference type="AlphaFoldDB" id="A0A8S4B241"/>
<sequence>MTQQNGTRGPRDLHPDLHPGASGLPNGLEHQEGQEQTDRGGVASGTRGGASRFGGVASGAGGVAYGAGGEVSRSGGGASGASEVGNGASRFGGGVSSVGGGASEFGGGAFEASEVWDGASRTGGVASRFGGGASRFGGGASGFGGGASEFGDGASRAKDGVPRFGGGASGFGGGASELGAAPDGGWGWVVLAANILVLALTLAFPSCVGIFYTDLQNEFQASNSQTSWVPSIMTSMLHAGGVLVDRTGQYFFVFVVCSAVVASSAIFLMVSFYWLDEKERKAESKPGPPNPGEPARPLSVSYRSLPTEGDREGPNGEEQTSV</sequence>
<dbReference type="GO" id="GO:0016323">
    <property type="term" value="C:basolateral plasma membrane"/>
    <property type="evidence" value="ECO:0007669"/>
    <property type="project" value="TreeGrafter"/>
</dbReference>